<dbReference type="FunFam" id="2.10.25.10:FF:000009">
    <property type="entry name" value="Low-density lipoprotein receptor isoform 1"/>
    <property type="match status" value="1"/>
</dbReference>
<dbReference type="Gene3D" id="2.120.10.30">
    <property type="entry name" value="TolB, C-terminal domain"/>
    <property type="match status" value="1"/>
</dbReference>
<dbReference type="GO" id="GO:0043235">
    <property type="term" value="C:receptor complex"/>
    <property type="evidence" value="ECO:0007669"/>
    <property type="project" value="TreeGrafter"/>
</dbReference>
<keyword evidence="14" id="KW-0325">Glycoprotein</keyword>
<feature type="domain" description="EGF-like" evidence="19">
    <location>
        <begin position="567"/>
        <end position="605"/>
    </location>
</feature>
<evidence type="ECO:0000256" key="16">
    <source>
        <dbReference type="PROSITE-ProRule" id="PRU00461"/>
    </source>
</evidence>
<keyword evidence="21" id="KW-1185">Reference proteome</keyword>
<keyword evidence="10" id="KW-1133">Transmembrane helix</keyword>
<evidence type="ECO:0000256" key="1">
    <source>
        <dbReference type="ARBA" id="ARBA00004251"/>
    </source>
</evidence>
<dbReference type="Proteomes" id="UP000694551">
    <property type="component" value="Unplaced"/>
</dbReference>
<evidence type="ECO:0000256" key="10">
    <source>
        <dbReference type="ARBA" id="ARBA00022989"/>
    </source>
</evidence>
<dbReference type="PROSITE" id="PS01209">
    <property type="entry name" value="LDLRA_1"/>
    <property type="match status" value="3"/>
</dbReference>
<dbReference type="FunFam" id="4.10.400.10:FF:000073">
    <property type="entry name" value="Low-density lipoprotein receptor-related protein 1B"/>
    <property type="match status" value="1"/>
</dbReference>
<dbReference type="GO" id="GO:0005041">
    <property type="term" value="F:low-density lipoprotein particle receptor activity"/>
    <property type="evidence" value="ECO:0007669"/>
    <property type="project" value="TreeGrafter"/>
</dbReference>
<dbReference type="FunFam" id="2.120.10.30:FF:000008">
    <property type="entry name" value="Low-density lipoprotein receptor-related protein 4"/>
    <property type="match status" value="1"/>
</dbReference>
<feature type="disulfide bond" evidence="15">
    <location>
        <begin position="200"/>
        <end position="218"/>
    </location>
</feature>
<dbReference type="InterPro" id="IPR023415">
    <property type="entry name" value="LDLR_class-A_CS"/>
</dbReference>
<dbReference type="InterPro" id="IPR001881">
    <property type="entry name" value="EGF-like_Ca-bd_dom"/>
</dbReference>
<dbReference type="GO" id="GO:0006897">
    <property type="term" value="P:endocytosis"/>
    <property type="evidence" value="ECO:0007669"/>
    <property type="project" value="UniProtKB-KW"/>
</dbReference>
<dbReference type="SMART" id="SM00179">
    <property type="entry name" value="EGF_CA"/>
    <property type="match status" value="2"/>
</dbReference>
<evidence type="ECO:0000256" key="4">
    <source>
        <dbReference type="ARBA" id="ARBA00022536"/>
    </source>
</evidence>
<evidence type="ECO:0000313" key="21">
    <source>
        <dbReference type="Proteomes" id="UP000694551"/>
    </source>
</evidence>
<keyword evidence="7" id="KW-0732">Signal</keyword>
<evidence type="ECO:0000256" key="17">
    <source>
        <dbReference type="SAM" id="MobiDB-lite"/>
    </source>
</evidence>
<dbReference type="AlphaFoldDB" id="A0A8D0FU60"/>
<dbReference type="InterPro" id="IPR051221">
    <property type="entry name" value="LDLR-related"/>
</dbReference>
<dbReference type="FunFam" id="4.10.400.10:FF:000007">
    <property type="entry name" value="Low density lipoprotein receptor-related protein 1"/>
    <property type="match status" value="1"/>
</dbReference>
<dbReference type="Gene3D" id="4.10.400.10">
    <property type="entry name" value="Low-density Lipoprotein Receptor"/>
    <property type="match status" value="5"/>
</dbReference>
<feature type="domain" description="EGF-like" evidence="19">
    <location>
        <begin position="276"/>
        <end position="313"/>
    </location>
</feature>
<proteinExistence type="inferred from homology"/>
<feature type="disulfide bond" evidence="15">
    <location>
        <begin position="81"/>
        <end position="93"/>
    </location>
</feature>
<evidence type="ECO:0000259" key="18">
    <source>
        <dbReference type="SMART" id="SM00179"/>
    </source>
</evidence>
<dbReference type="InterPro" id="IPR011042">
    <property type="entry name" value="6-blade_b-propeller_TolB-like"/>
</dbReference>
<dbReference type="SUPFAM" id="SSF57424">
    <property type="entry name" value="LDL receptor-like module"/>
    <property type="match status" value="5"/>
</dbReference>
<keyword evidence="4" id="KW-0245">EGF-like domain</keyword>
<feature type="repeat" description="LDL-receptor class B" evidence="16">
    <location>
        <begin position="384"/>
        <end position="426"/>
    </location>
</feature>
<evidence type="ECO:0000256" key="3">
    <source>
        <dbReference type="ARBA" id="ARBA00022475"/>
    </source>
</evidence>
<dbReference type="PROSITE" id="PS00010">
    <property type="entry name" value="ASX_HYDROXYL"/>
    <property type="match status" value="1"/>
</dbReference>
<keyword evidence="3" id="KW-1003">Cell membrane</keyword>
<dbReference type="InterPro" id="IPR036055">
    <property type="entry name" value="LDL_receptor-like_sf"/>
</dbReference>
<dbReference type="InterPro" id="IPR000152">
    <property type="entry name" value="EGF-type_Asp/Asn_hydroxyl_site"/>
</dbReference>
<dbReference type="InterPro" id="IPR002172">
    <property type="entry name" value="LDrepeatLR_classA_rpt"/>
</dbReference>
<feature type="domain" description="EGF-like calcium-binding" evidence="18">
    <location>
        <begin position="229"/>
        <end position="272"/>
    </location>
</feature>
<feature type="repeat" description="LDL-receptor class B" evidence="16">
    <location>
        <begin position="471"/>
        <end position="513"/>
    </location>
</feature>
<evidence type="ECO:0000256" key="8">
    <source>
        <dbReference type="ARBA" id="ARBA00022737"/>
    </source>
</evidence>
<keyword evidence="12 15" id="KW-1015">Disulfide bond</keyword>
<keyword evidence="13" id="KW-0675">Receptor</keyword>
<protein>
    <submittedName>
        <fullName evidence="20">Uncharacterized protein</fullName>
    </submittedName>
</protein>
<feature type="repeat" description="LDL-receptor class B" evidence="16">
    <location>
        <begin position="427"/>
        <end position="470"/>
    </location>
</feature>
<dbReference type="SUPFAM" id="SSF57196">
    <property type="entry name" value="EGF/Laminin"/>
    <property type="match status" value="2"/>
</dbReference>
<organism evidence="20 21">
    <name type="scientific">Strix occidentalis caurina</name>
    <name type="common">northern spotted owl</name>
    <dbReference type="NCBI Taxonomy" id="311401"/>
    <lineage>
        <taxon>Eukaryota</taxon>
        <taxon>Metazoa</taxon>
        <taxon>Chordata</taxon>
        <taxon>Craniata</taxon>
        <taxon>Vertebrata</taxon>
        <taxon>Euteleostomi</taxon>
        <taxon>Archelosauria</taxon>
        <taxon>Archosauria</taxon>
        <taxon>Dinosauria</taxon>
        <taxon>Saurischia</taxon>
        <taxon>Theropoda</taxon>
        <taxon>Coelurosauria</taxon>
        <taxon>Aves</taxon>
        <taxon>Neognathae</taxon>
        <taxon>Neoaves</taxon>
        <taxon>Telluraves</taxon>
        <taxon>Strigiformes</taxon>
        <taxon>Strigidae</taxon>
        <taxon>Strix</taxon>
    </lineage>
</organism>
<evidence type="ECO:0000313" key="20">
    <source>
        <dbReference type="Ensembl" id="ENSSOCP00000020164.1"/>
    </source>
</evidence>
<evidence type="ECO:0000256" key="5">
    <source>
        <dbReference type="ARBA" id="ARBA00022583"/>
    </source>
</evidence>
<dbReference type="Ensembl" id="ENSSOCT00000020676.1">
    <property type="protein sequence ID" value="ENSSOCP00000020164.1"/>
    <property type="gene ID" value="ENSSOCG00000015078.1"/>
</dbReference>
<dbReference type="InterPro" id="IPR018097">
    <property type="entry name" value="EGF_Ca-bd_CS"/>
</dbReference>
<name>A0A8D0FU60_STROC</name>
<comment type="caution">
    <text evidence="15">Lacks conserved residue(s) required for the propagation of feature annotation.</text>
</comment>
<feature type="disulfide bond" evidence="15">
    <location>
        <begin position="212"/>
        <end position="227"/>
    </location>
</feature>
<accession>A0A8D0FU60</accession>
<evidence type="ECO:0000256" key="11">
    <source>
        <dbReference type="ARBA" id="ARBA00023136"/>
    </source>
</evidence>
<dbReference type="Pfam" id="PF00057">
    <property type="entry name" value="Ldl_recept_a"/>
    <property type="match status" value="5"/>
</dbReference>
<comment type="similarity">
    <text evidence="2">Belongs to the LDLR family.</text>
</comment>
<evidence type="ECO:0000256" key="2">
    <source>
        <dbReference type="ARBA" id="ARBA00009939"/>
    </source>
</evidence>
<feature type="disulfide bond" evidence="15">
    <location>
        <begin position="769"/>
        <end position="787"/>
    </location>
</feature>
<reference evidence="20" key="1">
    <citation type="submission" date="2025-08" db="UniProtKB">
        <authorList>
            <consortium name="Ensembl"/>
        </authorList>
    </citation>
    <scope>IDENTIFICATION</scope>
</reference>
<feature type="disulfide bond" evidence="15">
    <location>
        <begin position="46"/>
        <end position="61"/>
    </location>
</feature>
<comment type="subcellular location">
    <subcellularLocation>
        <location evidence="1">Cell membrane</location>
        <topology evidence="1">Single-pass type I membrane protein</topology>
    </subcellularLocation>
</comment>
<keyword evidence="5" id="KW-0254">Endocytosis</keyword>
<feature type="region of interest" description="Disordered" evidence="17">
    <location>
        <begin position="897"/>
        <end position="920"/>
    </location>
</feature>
<dbReference type="InterPro" id="IPR049883">
    <property type="entry name" value="NOTCH1_EGF-like"/>
</dbReference>
<evidence type="ECO:0000256" key="12">
    <source>
        <dbReference type="ARBA" id="ARBA00023157"/>
    </source>
</evidence>
<dbReference type="PROSITE" id="PS50068">
    <property type="entry name" value="LDLRA_2"/>
    <property type="match status" value="5"/>
</dbReference>
<dbReference type="PROSITE" id="PS51120">
    <property type="entry name" value="LDLRB"/>
    <property type="match status" value="3"/>
</dbReference>
<dbReference type="CDD" id="cd00112">
    <property type="entry name" value="LDLa"/>
    <property type="match status" value="4"/>
</dbReference>
<evidence type="ECO:0000256" key="6">
    <source>
        <dbReference type="ARBA" id="ARBA00022692"/>
    </source>
</evidence>
<dbReference type="Gene3D" id="2.10.25.10">
    <property type="entry name" value="Laminin"/>
    <property type="match status" value="2"/>
</dbReference>
<evidence type="ECO:0000256" key="7">
    <source>
        <dbReference type="ARBA" id="ARBA00022729"/>
    </source>
</evidence>
<evidence type="ECO:0000256" key="9">
    <source>
        <dbReference type="ARBA" id="ARBA00022837"/>
    </source>
</evidence>
<keyword evidence="8" id="KW-0677">Repeat</keyword>
<feature type="disulfide bond" evidence="15">
    <location>
        <begin position="193"/>
        <end position="205"/>
    </location>
</feature>
<evidence type="ECO:0000256" key="13">
    <source>
        <dbReference type="ARBA" id="ARBA00023170"/>
    </source>
</evidence>
<feature type="disulfide bond" evidence="15">
    <location>
        <begin position="34"/>
        <end position="52"/>
    </location>
</feature>
<dbReference type="PRINTS" id="PR00261">
    <property type="entry name" value="LDLRECEPTOR"/>
</dbReference>
<dbReference type="FunFam" id="4.10.400.10:FF:000002">
    <property type="entry name" value="Low-density lipoprotein receptor-related protein 1"/>
    <property type="match status" value="1"/>
</dbReference>
<dbReference type="PANTHER" id="PTHR22722">
    <property type="entry name" value="LOW-DENSITY LIPOPROTEIN RECEPTOR-RELATED PROTEIN 2-RELATED"/>
    <property type="match status" value="1"/>
</dbReference>
<feature type="disulfide bond" evidence="15">
    <location>
        <begin position="121"/>
        <end position="133"/>
    </location>
</feature>
<dbReference type="SUPFAM" id="SSF63825">
    <property type="entry name" value="YWTD domain"/>
    <property type="match status" value="1"/>
</dbReference>
<evidence type="ECO:0000256" key="15">
    <source>
        <dbReference type="PROSITE-ProRule" id="PRU00124"/>
    </source>
</evidence>
<dbReference type="FunFam" id="4.10.400.10:FF:000018">
    <property type="entry name" value="Low-density lipoprotein receptor-related protein 1"/>
    <property type="match status" value="1"/>
</dbReference>
<dbReference type="InterPro" id="IPR000033">
    <property type="entry name" value="LDLR_classB_rpt"/>
</dbReference>
<feature type="domain" description="EGF-like calcium-binding" evidence="18">
    <location>
        <begin position="273"/>
        <end position="313"/>
    </location>
</feature>
<evidence type="ECO:0000256" key="14">
    <source>
        <dbReference type="ARBA" id="ARBA00023180"/>
    </source>
</evidence>
<dbReference type="FunFam" id="4.10.400.10:FF:000022">
    <property type="entry name" value="LDL receptor related protein 1"/>
    <property type="match status" value="1"/>
</dbReference>
<dbReference type="PROSITE" id="PS01187">
    <property type="entry name" value="EGF_CA"/>
    <property type="match status" value="1"/>
</dbReference>
<keyword evidence="11" id="KW-0472">Membrane</keyword>
<keyword evidence="9" id="KW-0106">Calcium</keyword>
<dbReference type="CDD" id="cd00054">
    <property type="entry name" value="EGF_CA"/>
    <property type="match status" value="1"/>
</dbReference>
<dbReference type="PANTHER" id="PTHR22722:SF14">
    <property type="entry name" value="MEGALIN, ISOFORM A"/>
    <property type="match status" value="1"/>
</dbReference>
<feature type="disulfide bond" evidence="15">
    <location>
        <begin position="88"/>
        <end position="106"/>
    </location>
</feature>
<dbReference type="Pfam" id="PF00058">
    <property type="entry name" value="Ldl_recept_b"/>
    <property type="match status" value="4"/>
</dbReference>
<reference evidence="20" key="2">
    <citation type="submission" date="2025-09" db="UniProtKB">
        <authorList>
            <consortium name="Ensembl"/>
        </authorList>
    </citation>
    <scope>IDENTIFICATION</scope>
</reference>
<dbReference type="SMART" id="SM00135">
    <property type="entry name" value="LY"/>
    <property type="match status" value="4"/>
</dbReference>
<sequence length="920" mass="99550">QRAGGAGLSLAELTLPAPSPALNSTCNVHDEFECGNGDCIDFSRTCDGVVHCKDKSDENRCRECSSPCPHPCPRGVYNNTCDEREFMCGNRQCIPKHFVCDHDDDCGDGSDESPECEYPTCGPHEFRCANGRCLSNRQWECDGEFDCHDHSDEAPKNPRCSSPGTCGGRGGSGAARLPHADRCRLRPATENKCNDSFFLCKNGKCIPEALLCDNNNDCTDGSDELNCFINECLNKKLSGCSQECEDLKIGYKALCARGLLCPRPQDDGKTCIDIDECSTTYPCSQKCINTLGSYKCLCIEGYKLKPDNPTSCKAVTEPFLIFANRYYLRKLNLDGSNYTLLKQVRGEAGSGSPCEAPTSLFSQQVLHRTGLSNPDGLAVDWVGGNLYWCDKGRDTIEVSKLNGAYRTVLVNSGLREPRALVVDVQNGYLYWTDWGDHSLIGKIGMDGTNRSVIVDTKITWPNGLTLDYINSRIYWADAREDYIEFASLDGSNRHTVLSQDIPHIFALTLFEDFIYWTDWETKSINRAHKTTGANKTLLISTLHRPMDIHIYHPYRQPDGEPRVPNHPCKTNNAGCSNLCLLSPGGGHKCACPTNFYLGSDGKTCVSNCTASQVTACLPLPAPACPCLRGHACAHLRVPPAVVSPGLSSSARLVPAVQLGAGCRVLACTHLPWAQAAPPSTYRLPSFGGAPGSQRPSGSAMAFCLPPSLPPTPGAGWGGLRVRTRGSLERASSEMGALGRVLWGRSLPGSSLPILSHPPHKLISLSQFVCKNDKCIPFWWKCDTEDDCGDRSDEPEDCRECQAGLTAARGVPAPGPAAQFSPVPSACALPAPAWRCLCRWSPEPCCCPGFGTAPPAPRSAALERGSEIRGTTRCPCAGCCPMEDESRRLLWERSCPLSAPQPRAGAGCPVPAEDPGGESGK</sequence>
<dbReference type="SMART" id="SM00181">
    <property type="entry name" value="EGF"/>
    <property type="match status" value="3"/>
</dbReference>
<feature type="domain" description="EGF-like" evidence="19">
    <location>
        <begin position="231"/>
        <end position="272"/>
    </location>
</feature>
<dbReference type="Pfam" id="PF14670">
    <property type="entry name" value="FXa_inhibition"/>
    <property type="match status" value="1"/>
</dbReference>
<dbReference type="GO" id="GO:0005886">
    <property type="term" value="C:plasma membrane"/>
    <property type="evidence" value="ECO:0007669"/>
    <property type="project" value="UniProtKB-SubCell"/>
</dbReference>
<evidence type="ECO:0000259" key="19">
    <source>
        <dbReference type="SMART" id="SM00181"/>
    </source>
</evidence>
<dbReference type="GO" id="GO:0005509">
    <property type="term" value="F:calcium ion binding"/>
    <property type="evidence" value="ECO:0007669"/>
    <property type="project" value="InterPro"/>
</dbReference>
<dbReference type="Pfam" id="PF07645">
    <property type="entry name" value="EGF_CA"/>
    <property type="match status" value="1"/>
</dbReference>
<dbReference type="InterPro" id="IPR000742">
    <property type="entry name" value="EGF"/>
</dbReference>
<dbReference type="SMART" id="SM00192">
    <property type="entry name" value="LDLa"/>
    <property type="match status" value="5"/>
</dbReference>
<keyword evidence="6" id="KW-0812">Transmembrane</keyword>